<name>A0AAV7REG7_PLEWA</name>
<dbReference type="Proteomes" id="UP001066276">
    <property type="component" value="Chromosome 5"/>
</dbReference>
<dbReference type="EMBL" id="JANPWB010000009">
    <property type="protein sequence ID" value="KAJ1151122.1"/>
    <property type="molecule type" value="Genomic_DNA"/>
</dbReference>
<reference evidence="1" key="1">
    <citation type="journal article" date="2022" name="bioRxiv">
        <title>Sequencing and chromosome-scale assembly of the giantPleurodeles waltlgenome.</title>
        <authorList>
            <person name="Brown T."/>
            <person name="Elewa A."/>
            <person name="Iarovenko S."/>
            <person name="Subramanian E."/>
            <person name="Araus A.J."/>
            <person name="Petzold A."/>
            <person name="Susuki M."/>
            <person name="Suzuki K.-i.T."/>
            <person name="Hayashi T."/>
            <person name="Toyoda A."/>
            <person name="Oliveira C."/>
            <person name="Osipova E."/>
            <person name="Leigh N.D."/>
            <person name="Simon A."/>
            <person name="Yun M.H."/>
        </authorList>
    </citation>
    <scope>NUCLEOTIDE SEQUENCE</scope>
    <source>
        <strain evidence="1">20211129_DDA</strain>
        <tissue evidence="1">Liver</tissue>
    </source>
</reference>
<sequence>MGLEEGAQPSGSKRMEVARLKGVWKRQAKTVEGKKISVQLQWWILIYRRIGLDLRKSKDSEQDLRDKLERIENVARRNNLRMLNIPEGQEGDYIKMFCASLIKKSLQFEESEREIAADIQRVQRVHRDPFRRDPARKKPQKILINFLTYALKEKILL</sequence>
<organism evidence="1 2">
    <name type="scientific">Pleurodeles waltl</name>
    <name type="common">Iberian ribbed newt</name>
    <dbReference type="NCBI Taxonomy" id="8319"/>
    <lineage>
        <taxon>Eukaryota</taxon>
        <taxon>Metazoa</taxon>
        <taxon>Chordata</taxon>
        <taxon>Craniata</taxon>
        <taxon>Vertebrata</taxon>
        <taxon>Euteleostomi</taxon>
        <taxon>Amphibia</taxon>
        <taxon>Batrachia</taxon>
        <taxon>Caudata</taxon>
        <taxon>Salamandroidea</taxon>
        <taxon>Salamandridae</taxon>
        <taxon>Pleurodelinae</taxon>
        <taxon>Pleurodeles</taxon>
    </lineage>
</organism>
<evidence type="ECO:0000313" key="2">
    <source>
        <dbReference type="Proteomes" id="UP001066276"/>
    </source>
</evidence>
<evidence type="ECO:0000313" key="1">
    <source>
        <dbReference type="EMBL" id="KAJ1151122.1"/>
    </source>
</evidence>
<protein>
    <submittedName>
        <fullName evidence="1">Uncharacterized protein</fullName>
    </submittedName>
</protein>
<accession>A0AAV7REG7</accession>
<dbReference type="AlphaFoldDB" id="A0AAV7REG7"/>
<dbReference type="Gene3D" id="3.30.70.1820">
    <property type="entry name" value="L1 transposable element, RRM domain"/>
    <property type="match status" value="1"/>
</dbReference>
<gene>
    <name evidence="1" type="ORF">NDU88_003909</name>
</gene>
<comment type="caution">
    <text evidence="1">The sequence shown here is derived from an EMBL/GenBank/DDBJ whole genome shotgun (WGS) entry which is preliminary data.</text>
</comment>
<keyword evidence="2" id="KW-1185">Reference proteome</keyword>
<proteinExistence type="predicted"/>
<dbReference type="PANTHER" id="PTHR11505">
    <property type="entry name" value="L1 TRANSPOSABLE ELEMENT-RELATED"/>
    <property type="match status" value="1"/>
</dbReference>
<dbReference type="InterPro" id="IPR004244">
    <property type="entry name" value="Transposase_22"/>
</dbReference>